<dbReference type="EMBL" id="NMUH01000568">
    <property type="protein sequence ID" value="MQL81471.1"/>
    <property type="molecule type" value="Genomic_DNA"/>
</dbReference>
<evidence type="ECO:0000256" key="3">
    <source>
        <dbReference type="ARBA" id="ARBA00022840"/>
    </source>
</evidence>
<evidence type="ECO:0000256" key="4">
    <source>
        <dbReference type="SAM" id="MobiDB-lite"/>
    </source>
</evidence>
<dbReference type="AlphaFoldDB" id="A0A843UDH5"/>
<evidence type="ECO:0000313" key="7">
    <source>
        <dbReference type="EMBL" id="MQL81471.1"/>
    </source>
</evidence>
<comment type="caution">
    <text evidence="7">The sequence shown here is derived from an EMBL/GenBank/DDBJ whole genome shotgun (WGS) entry which is preliminary data.</text>
</comment>
<dbReference type="InterPro" id="IPR041664">
    <property type="entry name" value="AAA_16"/>
</dbReference>
<dbReference type="InterPro" id="IPR020796">
    <property type="entry name" value="ORC5"/>
</dbReference>
<dbReference type="FunFam" id="3.40.50.300:FF:002310">
    <property type="entry name" value="Origin of replication complex subunit 5"/>
    <property type="match status" value="1"/>
</dbReference>
<feature type="compositionally biased region" description="Low complexity" evidence="4">
    <location>
        <begin position="15"/>
        <end position="24"/>
    </location>
</feature>
<feature type="compositionally biased region" description="Polar residues" evidence="4">
    <location>
        <begin position="353"/>
        <end position="364"/>
    </location>
</feature>
<evidence type="ECO:0000256" key="1">
    <source>
        <dbReference type="ARBA" id="ARBA00006269"/>
    </source>
</evidence>
<dbReference type="PANTHER" id="PTHR12705:SF0">
    <property type="entry name" value="ORIGIN RECOGNITION COMPLEX SUBUNIT 5"/>
    <property type="match status" value="1"/>
</dbReference>
<gene>
    <name evidence="7" type="ORF">Taro_013924</name>
</gene>
<keyword evidence="8" id="KW-1185">Reference proteome</keyword>
<feature type="region of interest" description="Disordered" evidence="4">
    <location>
        <begin position="353"/>
        <end position="377"/>
    </location>
</feature>
<dbReference type="SUPFAM" id="SSF52540">
    <property type="entry name" value="P-loop containing nucleoside triphosphate hydrolases"/>
    <property type="match status" value="1"/>
</dbReference>
<feature type="domain" description="Origin recognition complex subunit 5 C-terminal" evidence="6">
    <location>
        <begin position="387"/>
        <end position="529"/>
    </location>
</feature>
<feature type="non-terminal residue" evidence="7">
    <location>
        <position position="590"/>
    </location>
</feature>
<keyword evidence="3" id="KW-0067">ATP-binding</keyword>
<comment type="similarity">
    <text evidence="1">Belongs to the ORC5 family.</text>
</comment>
<evidence type="ECO:0008006" key="9">
    <source>
        <dbReference type="Google" id="ProtNLM"/>
    </source>
</evidence>
<keyword evidence="2" id="KW-0547">Nucleotide-binding</keyword>
<dbReference type="PANTHER" id="PTHR12705">
    <property type="entry name" value="ORIGIN RECOGNITION COMPLEX SUBUNIT 5"/>
    <property type="match status" value="1"/>
</dbReference>
<evidence type="ECO:0000259" key="6">
    <source>
        <dbReference type="Pfam" id="PF14630"/>
    </source>
</evidence>
<organism evidence="7 8">
    <name type="scientific">Colocasia esculenta</name>
    <name type="common">Wild taro</name>
    <name type="synonym">Arum esculentum</name>
    <dbReference type="NCBI Taxonomy" id="4460"/>
    <lineage>
        <taxon>Eukaryota</taxon>
        <taxon>Viridiplantae</taxon>
        <taxon>Streptophyta</taxon>
        <taxon>Embryophyta</taxon>
        <taxon>Tracheophyta</taxon>
        <taxon>Spermatophyta</taxon>
        <taxon>Magnoliopsida</taxon>
        <taxon>Liliopsida</taxon>
        <taxon>Araceae</taxon>
        <taxon>Aroideae</taxon>
        <taxon>Colocasieae</taxon>
        <taxon>Colocasia</taxon>
    </lineage>
</organism>
<dbReference type="OrthoDB" id="365981at2759"/>
<dbReference type="GO" id="GO:0005664">
    <property type="term" value="C:nuclear origin of replication recognition complex"/>
    <property type="evidence" value="ECO:0007669"/>
    <property type="project" value="TreeGrafter"/>
</dbReference>
<evidence type="ECO:0000313" key="8">
    <source>
        <dbReference type="Proteomes" id="UP000652761"/>
    </source>
</evidence>
<feature type="compositionally biased region" description="Basic and acidic residues" evidence="4">
    <location>
        <begin position="365"/>
        <end position="377"/>
    </location>
</feature>
<dbReference type="InterPro" id="IPR047088">
    <property type="entry name" value="ORC5_C"/>
</dbReference>
<reference evidence="7" key="1">
    <citation type="submission" date="2017-07" db="EMBL/GenBank/DDBJ databases">
        <title>Taro Niue Genome Assembly and Annotation.</title>
        <authorList>
            <person name="Atibalentja N."/>
            <person name="Keating K."/>
            <person name="Fields C.J."/>
        </authorList>
    </citation>
    <scope>NUCLEOTIDE SEQUENCE</scope>
    <source>
        <strain evidence="7">Niue_2</strain>
        <tissue evidence="7">Leaf</tissue>
    </source>
</reference>
<feature type="domain" description="Orc1-like AAA ATPase" evidence="5">
    <location>
        <begin position="60"/>
        <end position="219"/>
    </location>
</feature>
<proteinExistence type="inferred from homology"/>
<dbReference type="InterPro" id="IPR027417">
    <property type="entry name" value="P-loop_NTPase"/>
</dbReference>
<protein>
    <recommendedName>
        <fullName evidence="9">Orc1-like AAA ATPase domain-containing protein</fullName>
    </recommendedName>
</protein>
<feature type="region of interest" description="Disordered" evidence="4">
    <location>
        <begin position="1"/>
        <end position="31"/>
    </location>
</feature>
<feature type="region of interest" description="Disordered" evidence="4">
    <location>
        <begin position="410"/>
        <end position="432"/>
    </location>
</feature>
<evidence type="ECO:0000259" key="5">
    <source>
        <dbReference type="Pfam" id="PF13191"/>
    </source>
</evidence>
<feature type="compositionally biased region" description="Basic and acidic residues" evidence="4">
    <location>
        <begin position="1"/>
        <end position="11"/>
    </location>
</feature>
<sequence length="590" mass="66155">MTKEGTSELTKRTTRSASSTKCARNQSEGQETVKSILPPISSSLRFGEEPISLDDLLSGFPGRRAKVLEILQLIGPLNSAMVPLFIYGGVSTGKTSVLLQVFRHLNRPFVYVSCRSCYSPRILFEHILNQLYLHRKDSSNGFSSAMHCERASDFIHLLKDALSQVVNGGKACSNRLALKQSADYVDGRMIYLLFDNIDLIRLWDQSSTLIPLLLKLHDLLKMPKVGLIYVSSASPDSYYASAGSMEPIPVFFPDYTEDDLYQIFMRNQDNPKKILPVFNILILPVTRIVLKPFYRVTRRIDELSIAFRPLYEKYSGQVSDPGLIPDEAMTRRLFDNIQMHIVPAMDELMKVSLPSTPDANTGKISSEKRNTRKSSIHEDRDGLDFHMSVSTKFLLLSAFLASRNPPTLDSSMFDASGISGNQKRKRKSSETSIQQKENKLQEMLMKGPGSFSLERLLAIFQCITYAAEGCLQEEQLEDHQVSQDGGNNLTSDVLLQLSSLCKANFITKGGSCPLEGLTRYRSTIDENTALKSHLFMYGFSNVSKKPAACINIHKLRKFDLNSPSARNSMSDVSISIQPLSLSLFDLIFYK</sequence>
<dbReference type="GO" id="GO:0006270">
    <property type="term" value="P:DNA replication initiation"/>
    <property type="evidence" value="ECO:0007669"/>
    <property type="project" value="TreeGrafter"/>
</dbReference>
<dbReference type="GO" id="GO:0003688">
    <property type="term" value="F:DNA replication origin binding"/>
    <property type="evidence" value="ECO:0007669"/>
    <property type="project" value="TreeGrafter"/>
</dbReference>
<evidence type="ECO:0000256" key="2">
    <source>
        <dbReference type="ARBA" id="ARBA00022741"/>
    </source>
</evidence>
<dbReference type="Gene3D" id="3.40.50.300">
    <property type="entry name" value="P-loop containing nucleotide triphosphate hydrolases"/>
    <property type="match status" value="1"/>
</dbReference>
<accession>A0A843UDH5</accession>
<name>A0A843UDH5_COLES</name>
<dbReference type="Proteomes" id="UP000652761">
    <property type="component" value="Unassembled WGS sequence"/>
</dbReference>
<dbReference type="Pfam" id="PF14630">
    <property type="entry name" value="ORC5_C"/>
    <property type="match status" value="1"/>
</dbReference>
<dbReference type="Pfam" id="PF13191">
    <property type="entry name" value="AAA_16"/>
    <property type="match status" value="1"/>
</dbReference>